<dbReference type="PANTHER" id="PTHR32552:SF81">
    <property type="entry name" value="TONB-DEPENDENT OUTER MEMBRANE RECEPTOR"/>
    <property type="match status" value="1"/>
</dbReference>
<keyword evidence="8 12" id="KW-0798">TonB box</keyword>
<keyword evidence="5 11" id="KW-0812">Transmembrane</keyword>
<reference evidence="16 17" key="1">
    <citation type="submission" date="2019-02" db="EMBL/GenBank/DDBJ databases">
        <authorList>
            <person name="Feng G."/>
        </authorList>
    </citation>
    <scope>NUCLEOTIDE SEQUENCE [LARGE SCALE GENOMIC DNA]</scope>
    <source>
        <strain evidence="16 17">CCTCC AB 2011146</strain>
    </source>
</reference>
<keyword evidence="4" id="KW-0410">Iron transport</keyword>
<evidence type="ECO:0000313" key="16">
    <source>
        <dbReference type="EMBL" id="RYM06470.1"/>
    </source>
</evidence>
<evidence type="ECO:0000256" key="13">
    <source>
        <dbReference type="SAM" id="SignalP"/>
    </source>
</evidence>
<evidence type="ECO:0000256" key="12">
    <source>
        <dbReference type="RuleBase" id="RU003357"/>
    </source>
</evidence>
<dbReference type="AlphaFoldDB" id="A0A8G1ZIF2"/>
<dbReference type="Gene3D" id="2.40.170.20">
    <property type="entry name" value="TonB-dependent receptor, beta-barrel domain"/>
    <property type="match status" value="1"/>
</dbReference>
<protein>
    <submittedName>
        <fullName evidence="16">TonB-dependent receptor</fullName>
    </submittedName>
</protein>
<dbReference type="PROSITE" id="PS52016">
    <property type="entry name" value="TONB_DEPENDENT_REC_3"/>
    <property type="match status" value="1"/>
</dbReference>
<accession>A0A8G1ZIF2</accession>
<dbReference type="Pfam" id="PF07715">
    <property type="entry name" value="Plug"/>
    <property type="match status" value="1"/>
</dbReference>
<keyword evidence="16" id="KW-0675">Receptor</keyword>
<dbReference type="InterPro" id="IPR039426">
    <property type="entry name" value="TonB-dep_rcpt-like"/>
</dbReference>
<evidence type="ECO:0000259" key="15">
    <source>
        <dbReference type="Pfam" id="PF07715"/>
    </source>
</evidence>
<evidence type="ECO:0000256" key="11">
    <source>
        <dbReference type="PROSITE-ProRule" id="PRU01360"/>
    </source>
</evidence>
<dbReference type="InterPro" id="IPR012910">
    <property type="entry name" value="Plug_dom"/>
</dbReference>
<evidence type="ECO:0000256" key="6">
    <source>
        <dbReference type="ARBA" id="ARBA00023004"/>
    </source>
</evidence>
<keyword evidence="13" id="KW-0732">Signal</keyword>
<evidence type="ECO:0000313" key="17">
    <source>
        <dbReference type="Proteomes" id="UP000291572"/>
    </source>
</evidence>
<dbReference type="InterPro" id="IPR036942">
    <property type="entry name" value="Beta-barrel_TonB_sf"/>
</dbReference>
<evidence type="ECO:0000256" key="1">
    <source>
        <dbReference type="ARBA" id="ARBA00004571"/>
    </source>
</evidence>
<evidence type="ECO:0000256" key="3">
    <source>
        <dbReference type="ARBA" id="ARBA00022452"/>
    </source>
</evidence>
<dbReference type="SUPFAM" id="SSF56935">
    <property type="entry name" value="Porins"/>
    <property type="match status" value="1"/>
</dbReference>
<evidence type="ECO:0000256" key="4">
    <source>
        <dbReference type="ARBA" id="ARBA00022496"/>
    </source>
</evidence>
<proteinExistence type="inferred from homology"/>
<dbReference type="GO" id="GO:0009279">
    <property type="term" value="C:cell outer membrane"/>
    <property type="evidence" value="ECO:0007669"/>
    <property type="project" value="UniProtKB-SubCell"/>
</dbReference>
<evidence type="ECO:0000259" key="14">
    <source>
        <dbReference type="Pfam" id="PF00593"/>
    </source>
</evidence>
<dbReference type="RefSeq" id="WP_129927621.1">
    <property type="nucleotide sequence ID" value="NZ_SEOO01000058.1"/>
</dbReference>
<keyword evidence="3 11" id="KW-1134">Transmembrane beta strand</keyword>
<dbReference type="InterPro" id="IPR000531">
    <property type="entry name" value="Beta-barrel_TonB"/>
</dbReference>
<comment type="subcellular location">
    <subcellularLocation>
        <location evidence="1 11">Cell outer membrane</location>
        <topology evidence="1 11">Multi-pass membrane protein</topology>
    </subcellularLocation>
</comment>
<evidence type="ECO:0000256" key="7">
    <source>
        <dbReference type="ARBA" id="ARBA00023065"/>
    </source>
</evidence>
<dbReference type="Proteomes" id="UP000291572">
    <property type="component" value="Unassembled WGS sequence"/>
</dbReference>
<keyword evidence="9 11" id="KW-0472">Membrane</keyword>
<evidence type="ECO:0000256" key="2">
    <source>
        <dbReference type="ARBA" id="ARBA00022448"/>
    </source>
</evidence>
<evidence type="ECO:0000256" key="8">
    <source>
        <dbReference type="ARBA" id="ARBA00023077"/>
    </source>
</evidence>
<dbReference type="GO" id="GO:0006826">
    <property type="term" value="P:iron ion transport"/>
    <property type="evidence" value="ECO:0007669"/>
    <property type="project" value="UniProtKB-KW"/>
</dbReference>
<feature type="domain" description="TonB-dependent receptor plug" evidence="15">
    <location>
        <begin position="68"/>
        <end position="175"/>
    </location>
</feature>
<dbReference type="OrthoDB" id="9760333at2"/>
<keyword evidence="6" id="KW-0408">Iron</keyword>
<comment type="similarity">
    <text evidence="11 12">Belongs to the TonB-dependent receptor family.</text>
</comment>
<dbReference type="Pfam" id="PF00593">
    <property type="entry name" value="TonB_dep_Rec_b-barrel"/>
    <property type="match status" value="1"/>
</dbReference>
<name>A0A8G1ZIF2_9SPHN</name>
<evidence type="ECO:0000256" key="10">
    <source>
        <dbReference type="ARBA" id="ARBA00023237"/>
    </source>
</evidence>
<gene>
    <name evidence="16" type="ORF">EWH12_20110</name>
</gene>
<keyword evidence="2 11" id="KW-0813">Transport</keyword>
<organism evidence="16 17">
    <name type="scientific">Sphingobium cupriresistens</name>
    <dbReference type="NCBI Taxonomy" id="1132417"/>
    <lineage>
        <taxon>Bacteria</taxon>
        <taxon>Pseudomonadati</taxon>
        <taxon>Pseudomonadota</taxon>
        <taxon>Alphaproteobacteria</taxon>
        <taxon>Sphingomonadales</taxon>
        <taxon>Sphingomonadaceae</taxon>
        <taxon>Sphingobium</taxon>
    </lineage>
</organism>
<dbReference type="EMBL" id="SEOO01000058">
    <property type="protein sequence ID" value="RYM06470.1"/>
    <property type="molecule type" value="Genomic_DNA"/>
</dbReference>
<sequence length="814" mass="87677">MLTIPAIPAASFLGAVRAPSLALVGLLLSTAPIAYAQTTTPAPDVEVAVDDAAGGAIIVTARNRAEDINDVPIPISVINGETIAQQRVFTIADLTQRAPGLTATTPNARRTGVSLRGIGRTSGNDNMEAAVGAIVDDVFLGHVGMTYQDFTDLAQVEILRGPQGTLLGKNTSLGVLKYTSKAPSFTPEGVFEVEGGLSTNSFKARGSYTNALVDDVLAYRVSFFVDKQRGDIRNVNTSGGYWHERNRWGGRAQLLFTPSESLSVKLNLDSAETNENSNTKPFIIDPTTLNDGSVRGTTYSTRLARDYFGGYTPIIGSFTTIDMDMAEPLVTRNRGASLVATWDSGPVELKSISAYRTFHFDAKNDSEQTRFAIARGGTLVDTEQLSQEFRASGTLFPSLDYQAGLYFFRIETESTSRNLYGADAGAFYATNAQYSALNTDAGRELLRASLANILSTSTQKPVSTSQAIFAQFDWGLTDKLSLTFGARYTREQKKNSIDRKSATVAGSEPVSTGNATADAIRSAQLGTQFATVIGDPIKDDAIAWLVNPSYKITDDILLYASASGGGKSGAVAFENNGTRRNVKAEKTTDFELGFKGQLLDNRLTLNINAYYTKVRDYQNVTSEPDPNSSTGFSSRLGNIPGVKARGVEFDTTIQLIQGLTLTLGGAYNRATYSDWSTATCPRSFPTTVAVCNNSGKQVVGAPRWTVITGFNYVGDVPGLGVAVHAFANNSYRTRHNLEQLLSEYGWQKAYHITDVGFGVIRDIGGAKTELSIVAKNVFDTRYTTSINDFSNTAPVGYDGIGSRRYVGALLRTQF</sequence>
<feature type="domain" description="TonB-dependent receptor-like beta-barrel" evidence="14">
    <location>
        <begin position="289"/>
        <end position="758"/>
    </location>
</feature>
<evidence type="ECO:0000256" key="5">
    <source>
        <dbReference type="ARBA" id="ARBA00022692"/>
    </source>
</evidence>
<dbReference type="PANTHER" id="PTHR32552">
    <property type="entry name" value="FERRICHROME IRON RECEPTOR-RELATED"/>
    <property type="match status" value="1"/>
</dbReference>
<comment type="caution">
    <text evidence="16">The sequence shown here is derived from an EMBL/GenBank/DDBJ whole genome shotgun (WGS) entry which is preliminary data.</text>
</comment>
<keyword evidence="7" id="KW-0406">Ion transport</keyword>
<feature type="signal peptide" evidence="13">
    <location>
        <begin position="1"/>
        <end position="36"/>
    </location>
</feature>
<keyword evidence="10 11" id="KW-0998">Cell outer membrane</keyword>
<evidence type="ECO:0000256" key="9">
    <source>
        <dbReference type="ARBA" id="ARBA00023136"/>
    </source>
</evidence>
<feature type="chain" id="PRO_5034411661" evidence="13">
    <location>
        <begin position="37"/>
        <end position="814"/>
    </location>
</feature>